<evidence type="ECO:0000256" key="1">
    <source>
        <dbReference type="SAM" id="SignalP"/>
    </source>
</evidence>
<dbReference type="GO" id="GO:0016787">
    <property type="term" value="F:hydrolase activity"/>
    <property type="evidence" value="ECO:0007669"/>
    <property type="project" value="UniProtKB-KW"/>
</dbReference>
<name>A0A927CQ29_9BACL</name>
<reference evidence="3" key="1">
    <citation type="submission" date="2020-09" db="EMBL/GenBank/DDBJ databases">
        <title>A novel bacterium of genus Paenibacillus, isolated from South China Sea.</title>
        <authorList>
            <person name="Huang H."/>
            <person name="Mo K."/>
            <person name="Hu Y."/>
        </authorList>
    </citation>
    <scope>NUCLEOTIDE SEQUENCE</scope>
    <source>
        <strain evidence="3">IB182493</strain>
    </source>
</reference>
<accession>A0A927CQ29</accession>
<protein>
    <submittedName>
        <fullName evidence="3">Glycoside hydrolase</fullName>
    </submittedName>
</protein>
<dbReference type="EMBL" id="JACXIY010000016">
    <property type="protein sequence ID" value="MBD2869861.1"/>
    <property type="molecule type" value="Genomic_DNA"/>
</dbReference>
<evidence type="ECO:0000313" key="3">
    <source>
        <dbReference type="EMBL" id="MBD2869861.1"/>
    </source>
</evidence>
<keyword evidence="1" id="KW-0732">Signal</keyword>
<evidence type="ECO:0000259" key="2">
    <source>
        <dbReference type="PROSITE" id="PS51910"/>
    </source>
</evidence>
<dbReference type="GO" id="GO:0008061">
    <property type="term" value="F:chitin binding"/>
    <property type="evidence" value="ECO:0007669"/>
    <property type="project" value="InterPro"/>
</dbReference>
<feature type="chain" id="PRO_5038930034" evidence="1">
    <location>
        <begin position="21"/>
        <end position="640"/>
    </location>
</feature>
<evidence type="ECO:0000313" key="4">
    <source>
        <dbReference type="Proteomes" id="UP000632125"/>
    </source>
</evidence>
<dbReference type="PANTHER" id="PTHR46066">
    <property type="entry name" value="CHITINASE DOMAIN-CONTAINING PROTEIN 1 FAMILY MEMBER"/>
    <property type="match status" value="1"/>
</dbReference>
<dbReference type="InterPro" id="IPR029070">
    <property type="entry name" value="Chitinase_insertion_sf"/>
</dbReference>
<dbReference type="PANTHER" id="PTHR46066:SF2">
    <property type="entry name" value="CHITINASE DOMAIN-CONTAINING PROTEIN 1"/>
    <property type="match status" value="1"/>
</dbReference>
<gene>
    <name evidence="3" type="ORF">IDH41_14820</name>
</gene>
<keyword evidence="3" id="KW-0378">Hydrolase</keyword>
<dbReference type="AlphaFoldDB" id="A0A927CQ29"/>
<sequence length="640" mass="70463">MRSKLSAALLLVLVCQIVMAGAAGIAGAAAEARMTKFRVYQNDKALREFPTEAQAIAYARKFGYSRVETIAGRNWVWDNFPRYKVYQNGATNAKWEFRTYEQALAVAKQLKNAHIRDLENIGWKYETYARFQLFQGDKTQQKWSFTTLAAAKQEAKKWGNAHIIDLSTNKWVWGNLTSAQIKAQRAAKPVYQVTVDGLPAQEDKLHAFLYDAINASLTVPGSEVVNTATGKTVHSNVPSYTVVKDGATVKAFVSLDAAVGLAKKTPYAEVHAGGKAIWSGLPYLTVYQGENKLRMFNTRSGAIAFAKGYADASVRTADGRSIWNNAKKLIYLGWNGSATSQTVLDHAAGTQGLTIDSPTWFELAAADGSIKDTSDISVVETLTEQGIEVMPLVHNQFDRTMTTAFLKNKAAQQTFIDRLVGKMSELRVAGVNLDFEQIAGSDRAAYTAFVTALSKAVQAKGMKISIDLPRGSVSWNHQTAYDHAAIAAVVDTVIIMAYDEHWSGSTEPGSVAGLEWTEEGVKQFLNYGIPRSKLMLGIPFYVREWKLDASGKLVGNRAIYMKEVPELIANTAAQGVLDPESGQMKYKYAKDGFTYLFWAETEATVKARIDIAKAYDLAGVAAWRLGYESSELWTAMLQMK</sequence>
<dbReference type="InterPro" id="IPR017853">
    <property type="entry name" value="GH"/>
</dbReference>
<organism evidence="3 4">
    <name type="scientific">Paenibacillus arenilitoris</name>
    <dbReference type="NCBI Taxonomy" id="2772299"/>
    <lineage>
        <taxon>Bacteria</taxon>
        <taxon>Bacillati</taxon>
        <taxon>Bacillota</taxon>
        <taxon>Bacilli</taxon>
        <taxon>Bacillales</taxon>
        <taxon>Paenibacillaceae</taxon>
        <taxon>Paenibacillus</taxon>
    </lineage>
</organism>
<dbReference type="Gene3D" id="3.20.20.80">
    <property type="entry name" value="Glycosidases"/>
    <property type="match status" value="1"/>
</dbReference>
<dbReference type="PROSITE" id="PS51910">
    <property type="entry name" value="GH18_2"/>
    <property type="match status" value="1"/>
</dbReference>
<feature type="domain" description="GH18" evidence="2">
    <location>
        <begin position="326"/>
        <end position="640"/>
    </location>
</feature>
<comment type="caution">
    <text evidence="3">The sequence shown here is derived from an EMBL/GenBank/DDBJ whole genome shotgun (WGS) entry which is preliminary data.</text>
</comment>
<dbReference type="Gene3D" id="3.10.50.10">
    <property type="match status" value="1"/>
</dbReference>
<proteinExistence type="predicted"/>
<dbReference type="Pfam" id="PF00704">
    <property type="entry name" value="Glyco_hydro_18"/>
    <property type="match status" value="1"/>
</dbReference>
<dbReference type="GO" id="GO:0005975">
    <property type="term" value="P:carbohydrate metabolic process"/>
    <property type="evidence" value="ECO:0007669"/>
    <property type="project" value="InterPro"/>
</dbReference>
<feature type="signal peptide" evidence="1">
    <location>
        <begin position="1"/>
        <end position="20"/>
    </location>
</feature>
<dbReference type="InterPro" id="IPR001223">
    <property type="entry name" value="Glyco_hydro18_cat"/>
</dbReference>
<dbReference type="SUPFAM" id="SSF51445">
    <property type="entry name" value="(Trans)glycosidases"/>
    <property type="match status" value="1"/>
</dbReference>
<dbReference type="Proteomes" id="UP000632125">
    <property type="component" value="Unassembled WGS sequence"/>
</dbReference>
<dbReference type="SMART" id="SM00636">
    <property type="entry name" value="Glyco_18"/>
    <property type="match status" value="1"/>
</dbReference>
<dbReference type="InterPro" id="IPR011583">
    <property type="entry name" value="Chitinase_II/V-like_cat"/>
</dbReference>
<keyword evidence="4" id="KW-1185">Reference proteome</keyword>
<dbReference type="RefSeq" id="WP_190862292.1">
    <property type="nucleotide sequence ID" value="NZ_JACXIY010000016.1"/>
</dbReference>